<dbReference type="Proteomes" id="UP000027936">
    <property type="component" value="Unassembled WGS sequence"/>
</dbReference>
<dbReference type="GO" id="GO:0005524">
    <property type="term" value="F:ATP binding"/>
    <property type="evidence" value="ECO:0007669"/>
    <property type="project" value="UniProtKB-KW"/>
</dbReference>
<organism evidence="12 13">
    <name type="scientific">Schinkia azotoformans MEV2011</name>
    <dbReference type="NCBI Taxonomy" id="1348973"/>
    <lineage>
        <taxon>Bacteria</taxon>
        <taxon>Bacillati</taxon>
        <taxon>Bacillota</taxon>
        <taxon>Bacilli</taxon>
        <taxon>Bacillales</taxon>
        <taxon>Bacillaceae</taxon>
        <taxon>Calidifontibacillus/Schinkia group</taxon>
        <taxon>Schinkia</taxon>
    </lineage>
</organism>
<dbReference type="InterPro" id="IPR051786">
    <property type="entry name" value="ASN_synthetase/amidase"/>
</dbReference>
<dbReference type="InterPro" id="IPR001962">
    <property type="entry name" value="Asn_synthase"/>
</dbReference>
<evidence type="ECO:0000256" key="9">
    <source>
        <dbReference type="PIRSR" id="PIRSR001589-1"/>
    </source>
</evidence>
<dbReference type="PATRIC" id="fig|1348973.3.peg.1626"/>
<dbReference type="EC" id="6.3.5.4" evidence="3"/>
<proteinExistence type="inferred from homology"/>
<keyword evidence="9" id="KW-0028">Amino-acid biosynthesis</keyword>
<dbReference type="InterPro" id="IPR014729">
    <property type="entry name" value="Rossmann-like_a/b/a_fold"/>
</dbReference>
<keyword evidence="6 9" id="KW-0061">Asparagine biosynthesis</keyword>
<dbReference type="PANTHER" id="PTHR43284:SF1">
    <property type="entry name" value="ASPARAGINE SYNTHETASE"/>
    <property type="match status" value="1"/>
</dbReference>
<evidence type="ECO:0000259" key="11">
    <source>
        <dbReference type="PROSITE" id="PS51278"/>
    </source>
</evidence>
<sequence>MCGIVGVYNLNKEMINTERLKDMRDSIIHRGPDDAGIFLDHNIGLAFRRLSIIDLESGHQPMSTVDDRYTIVFNGEIYNYVELREELLKKGVKFQTHSDTEVILQLFAEKGPACLELLNGMFAFAIWDKEKRELFFARDRLGIKPFYYYHDKDLFVFGSEIKAIIADSSIKREPNFAAIYDYLSFMYVPDNKTFFKGIYKLLPGYYGTISEASGLHIEQYWDVDFKETNKTEEEYISGLRDLIEDAVKIHLRSDVPVGCHLSGGLDSSTVTVLSAQNLDQKIKTFSGKFAENEFYDETKYAKLVAKQAGTEYLETVPNQAWFENVLPKIIWHMDEPCVGPGIVPQYAVCQLAADNVKVALGGQGGDEIFGGYPRYFLTYEAYMKNNKADNVIQHTQKTKMARLINKFVFLKGYVKQHGIKTTMKKVLRTMQRDNELQLNSFPAIWRNYSTSFKFADISLLTDHFKEFVKDYDADEVFTRYINDCPSTDIFNKMLYHDMKAYLPGLLQVEDRISMAVSLESRVPLLDYRIVEYAASIPSAIKVKGLEPKYIFKKAIQGIIPDEVLNRKDKKGFPTPINIWFKNNPQFVKEILLDQSAKERNLFHSNTIEKMINATEDYSWQLWTLMNIELWFKIYIDQDPKYVNADGSIKEKVAK</sequence>
<dbReference type="SUPFAM" id="SSF52402">
    <property type="entry name" value="Adenine nucleotide alpha hydrolases-like"/>
    <property type="match status" value="1"/>
</dbReference>
<reference evidence="12 13" key="1">
    <citation type="submission" date="2014-04" db="EMBL/GenBank/DDBJ databases">
        <title>Draft genome sequence of Bacillus azotoformans MEV2011, a (co-) denitrifying strain unable to grow in the presence of oxygen.</title>
        <authorList>
            <person name="Nielsen M."/>
            <person name="Schreiber L."/>
            <person name="Finster K."/>
            <person name="Schramm A."/>
        </authorList>
    </citation>
    <scope>NUCLEOTIDE SEQUENCE [LARGE SCALE GENOMIC DNA]</scope>
    <source>
        <strain evidence="12 13">MEV2011</strain>
    </source>
</reference>
<evidence type="ECO:0000256" key="5">
    <source>
        <dbReference type="ARBA" id="ARBA00022840"/>
    </source>
</evidence>
<dbReference type="CDD" id="cd00712">
    <property type="entry name" value="AsnB"/>
    <property type="match status" value="1"/>
</dbReference>
<comment type="similarity">
    <text evidence="2">Belongs to the asparagine synthetase family.</text>
</comment>
<dbReference type="GO" id="GO:0005829">
    <property type="term" value="C:cytosol"/>
    <property type="evidence" value="ECO:0007669"/>
    <property type="project" value="TreeGrafter"/>
</dbReference>
<evidence type="ECO:0000256" key="6">
    <source>
        <dbReference type="ARBA" id="ARBA00022888"/>
    </source>
</evidence>
<dbReference type="GO" id="GO:0004066">
    <property type="term" value="F:asparagine synthase (glutamine-hydrolyzing) activity"/>
    <property type="evidence" value="ECO:0007669"/>
    <property type="project" value="UniProtKB-EC"/>
</dbReference>
<dbReference type="PANTHER" id="PTHR43284">
    <property type="entry name" value="ASPARAGINE SYNTHETASE (GLUTAMINE-HYDROLYZING)"/>
    <property type="match status" value="1"/>
</dbReference>
<evidence type="ECO:0000256" key="3">
    <source>
        <dbReference type="ARBA" id="ARBA00012737"/>
    </source>
</evidence>
<evidence type="ECO:0000313" key="13">
    <source>
        <dbReference type="Proteomes" id="UP000027936"/>
    </source>
</evidence>
<dbReference type="RefSeq" id="WP_051678124.1">
    <property type="nucleotide sequence ID" value="NZ_JJRY01000005.1"/>
</dbReference>
<dbReference type="Pfam" id="PF13537">
    <property type="entry name" value="GATase_7"/>
    <property type="match status" value="1"/>
</dbReference>
<dbReference type="Gene3D" id="3.40.50.620">
    <property type="entry name" value="HUPs"/>
    <property type="match status" value="2"/>
</dbReference>
<keyword evidence="4 10" id="KW-0547">Nucleotide-binding</keyword>
<evidence type="ECO:0000256" key="8">
    <source>
        <dbReference type="ARBA" id="ARBA00048741"/>
    </source>
</evidence>
<comment type="pathway">
    <text evidence="1">Amino-acid biosynthesis; L-asparagine biosynthesis; L-asparagine from L-aspartate (L-Gln route): step 1/1.</text>
</comment>
<keyword evidence="12" id="KW-0436">Ligase</keyword>
<dbReference type="AlphaFoldDB" id="A0A072P027"/>
<evidence type="ECO:0000313" key="12">
    <source>
        <dbReference type="EMBL" id="KEF38850.1"/>
    </source>
</evidence>
<gene>
    <name evidence="12" type="ORF">M670_01665</name>
</gene>
<dbReference type="PIRSF" id="PIRSF001589">
    <property type="entry name" value="Asn_synthetase_glu-h"/>
    <property type="match status" value="1"/>
</dbReference>
<accession>A0A072P027</accession>
<evidence type="ECO:0000256" key="7">
    <source>
        <dbReference type="ARBA" id="ARBA00022962"/>
    </source>
</evidence>
<dbReference type="Pfam" id="PF00733">
    <property type="entry name" value="Asn_synthase"/>
    <property type="match status" value="1"/>
</dbReference>
<protein>
    <recommendedName>
        <fullName evidence="3">asparagine synthase (glutamine-hydrolyzing)</fullName>
        <ecNumber evidence="3">6.3.5.4</ecNumber>
    </recommendedName>
</protein>
<dbReference type="EMBL" id="JJRY01000005">
    <property type="protein sequence ID" value="KEF38850.1"/>
    <property type="molecule type" value="Genomic_DNA"/>
</dbReference>
<dbReference type="Gene3D" id="3.60.20.10">
    <property type="entry name" value="Glutamine Phosphoribosylpyrophosphate, subunit 1, domain 1"/>
    <property type="match status" value="1"/>
</dbReference>
<feature type="active site" description="For GATase activity" evidence="9">
    <location>
        <position position="2"/>
    </location>
</feature>
<name>A0A072P027_SCHAZ</name>
<evidence type="ECO:0000256" key="4">
    <source>
        <dbReference type="ARBA" id="ARBA00022741"/>
    </source>
</evidence>
<evidence type="ECO:0000256" key="2">
    <source>
        <dbReference type="ARBA" id="ARBA00005752"/>
    </source>
</evidence>
<dbReference type="SUPFAM" id="SSF56235">
    <property type="entry name" value="N-terminal nucleophile aminohydrolases (Ntn hydrolases)"/>
    <property type="match status" value="1"/>
</dbReference>
<dbReference type="NCBIfam" id="TIGR01536">
    <property type="entry name" value="asn_synth_AEB"/>
    <property type="match status" value="1"/>
</dbReference>
<dbReference type="PROSITE" id="PS51278">
    <property type="entry name" value="GATASE_TYPE_2"/>
    <property type="match status" value="1"/>
</dbReference>
<evidence type="ECO:0000256" key="10">
    <source>
        <dbReference type="PIRSR" id="PIRSR001589-2"/>
    </source>
</evidence>
<keyword evidence="7 9" id="KW-0315">Glutamine amidotransferase</keyword>
<comment type="caution">
    <text evidence="12">The sequence shown here is derived from an EMBL/GenBank/DDBJ whole genome shotgun (WGS) entry which is preliminary data.</text>
</comment>
<dbReference type="OrthoDB" id="9763290at2"/>
<dbReference type="GO" id="GO:0006529">
    <property type="term" value="P:asparagine biosynthetic process"/>
    <property type="evidence" value="ECO:0007669"/>
    <property type="project" value="UniProtKB-KW"/>
</dbReference>
<dbReference type="InterPro" id="IPR017932">
    <property type="entry name" value="GATase_2_dom"/>
</dbReference>
<evidence type="ECO:0000256" key="1">
    <source>
        <dbReference type="ARBA" id="ARBA00005187"/>
    </source>
</evidence>
<dbReference type="InterPro" id="IPR006426">
    <property type="entry name" value="Asn_synth_AEB"/>
</dbReference>
<dbReference type="InterPro" id="IPR029055">
    <property type="entry name" value="Ntn_hydrolases_N"/>
</dbReference>
<keyword evidence="5 10" id="KW-0067">ATP-binding</keyword>
<feature type="binding site" evidence="10">
    <location>
        <position position="99"/>
    </location>
    <ligand>
        <name>L-glutamine</name>
        <dbReference type="ChEBI" id="CHEBI:58359"/>
    </ligand>
</feature>
<dbReference type="InterPro" id="IPR033738">
    <property type="entry name" value="AsnB_N"/>
</dbReference>
<comment type="catalytic activity">
    <reaction evidence="8">
        <text>L-aspartate + L-glutamine + ATP + H2O = L-asparagine + L-glutamate + AMP + diphosphate + H(+)</text>
        <dbReference type="Rhea" id="RHEA:12228"/>
        <dbReference type="ChEBI" id="CHEBI:15377"/>
        <dbReference type="ChEBI" id="CHEBI:15378"/>
        <dbReference type="ChEBI" id="CHEBI:29985"/>
        <dbReference type="ChEBI" id="CHEBI:29991"/>
        <dbReference type="ChEBI" id="CHEBI:30616"/>
        <dbReference type="ChEBI" id="CHEBI:33019"/>
        <dbReference type="ChEBI" id="CHEBI:58048"/>
        <dbReference type="ChEBI" id="CHEBI:58359"/>
        <dbReference type="ChEBI" id="CHEBI:456215"/>
        <dbReference type="EC" id="6.3.5.4"/>
    </reaction>
</comment>
<dbReference type="CDD" id="cd01991">
    <property type="entry name" value="Asn_synthase_B_C"/>
    <property type="match status" value="1"/>
</dbReference>
<feature type="domain" description="Glutamine amidotransferase type-2" evidence="11">
    <location>
        <begin position="2"/>
        <end position="212"/>
    </location>
</feature>